<evidence type="ECO:0000256" key="1">
    <source>
        <dbReference type="SAM" id="MobiDB-lite"/>
    </source>
</evidence>
<feature type="compositionally biased region" description="Basic and acidic residues" evidence="1">
    <location>
        <begin position="1"/>
        <end position="12"/>
    </location>
</feature>
<sequence length="557" mass="59036">MSARRSTSDDARRKQRARRRAQRRQRSVLAVLLLVVVLAVATGLLIGLHAVAGAFNEPSSTSGFYTPRVIVVGVDGRSELTQADRDVLGEYEAETAAVLTPQRCAASGWASLSSLAEAEVSCDPTVTDIGVVDDWQDRQAEAARTAAELGSLAGDGPNCVAAVGPLAAIGAARSDGTTAEYLDLDGFRAAEYETSCPVVLVDPGDRADEVIRELAGVEDATLIVAGMGGGQDVQMLYRLGTTLPGWLTSETTGRTGVVTLPDLAMTLRGAVTGEAVEATPYAHPLQLVDRDGGVGPDRLQEHLTQTERLVTVPTKALLWVIGVMIGVAVVGLLVWRLGPGRSREVALPFVASLAASLPPALLLAGMTAWWRSDAPGRSLFVSVVLSWVITVAVTVGSRWIGPLVRRGLTGWSLLAVLTFLLCLGDAALDGFLRRNSLLAVRPMRQFSGFDGSVMALLIGSGLAVLGVLGAWEGLARRVKSAGAEEDTETKLKRRLRRPLPFDLLGRPVTGIAVVVVTVLAAVWTARTPSVLDMVAFVVVLGWFLAAGFWLRRTMPAR</sequence>
<accession>A0A9D1GX12</accession>
<feature type="transmembrane region" description="Helical" evidence="2">
    <location>
        <begin position="408"/>
        <end position="432"/>
    </location>
</feature>
<name>A0A9D1GX12_9ACTN</name>
<evidence type="ECO:0000256" key="2">
    <source>
        <dbReference type="SAM" id="Phobius"/>
    </source>
</evidence>
<reference evidence="3" key="2">
    <citation type="journal article" date="2021" name="PeerJ">
        <title>Extensive microbial diversity within the chicken gut microbiome revealed by metagenomics and culture.</title>
        <authorList>
            <person name="Gilroy R."/>
            <person name="Ravi A."/>
            <person name="Getino M."/>
            <person name="Pursley I."/>
            <person name="Horton D.L."/>
            <person name="Alikhan N.F."/>
            <person name="Baker D."/>
            <person name="Gharbi K."/>
            <person name="Hall N."/>
            <person name="Watson M."/>
            <person name="Adriaenssens E.M."/>
            <person name="Foster-Nyarko E."/>
            <person name="Jarju S."/>
            <person name="Secka A."/>
            <person name="Antonio M."/>
            <person name="Oren A."/>
            <person name="Chaudhuri R.R."/>
            <person name="La Ragione R."/>
            <person name="Hildebrand F."/>
            <person name="Pallen M.J."/>
        </authorList>
    </citation>
    <scope>NUCLEOTIDE SEQUENCE</scope>
    <source>
        <strain evidence="3">ChiGjej1B1-24693</strain>
    </source>
</reference>
<feature type="transmembrane region" description="Helical" evidence="2">
    <location>
        <begin position="530"/>
        <end position="550"/>
    </location>
</feature>
<evidence type="ECO:0000313" key="3">
    <source>
        <dbReference type="EMBL" id="HIT75323.1"/>
    </source>
</evidence>
<keyword evidence="2" id="KW-0812">Transmembrane</keyword>
<dbReference type="EMBL" id="DVLP01000213">
    <property type="protein sequence ID" value="HIT75323.1"/>
    <property type="molecule type" value="Genomic_DNA"/>
</dbReference>
<organism evidence="3 4">
    <name type="scientific">Candidatus Avipropionibacterium avicola</name>
    <dbReference type="NCBI Taxonomy" id="2840701"/>
    <lineage>
        <taxon>Bacteria</taxon>
        <taxon>Bacillati</taxon>
        <taxon>Actinomycetota</taxon>
        <taxon>Actinomycetes</taxon>
        <taxon>Propionibacteriales</taxon>
        <taxon>Propionibacteriaceae</taxon>
        <taxon>Propionibacteriaceae incertae sedis</taxon>
        <taxon>Candidatus Avipropionibacterium</taxon>
    </lineage>
</organism>
<feature type="transmembrane region" description="Helical" evidence="2">
    <location>
        <begin position="503"/>
        <end position="524"/>
    </location>
</feature>
<proteinExistence type="predicted"/>
<feature type="transmembrane region" description="Helical" evidence="2">
    <location>
        <begin position="376"/>
        <end position="396"/>
    </location>
</feature>
<gene>
    <name evidence="3" type="ORF">IAA98_07050</name>
</gene>
<keyword evidence="2" id="KW-0472">Membrane</keyword>
<dbReference type="AlphaFoldDB" id="A0A9D1GX12"/>
<dbReference type="Proteomes" id="UP000886842">
    <property type="component" value="Unassembled WGS sequence"/>
</dbReference>
<keyword evidence="2" id="KW-1133">Transmembrane helix</keyword>
<protein>
    <submittedName>
        <fullName evidence="3">Uncharacterized protein</fullName>
    </submittedName>
</protein>
<evidence type="ECO:0000313" key="4">
    <source>
        <dbReference type="Proteomes" id="UP000886842"/>
    </source>
</evidence>
<feature type="transmembrane region" description="Helical" evidence="2">
    <location>
        <begin position="316"/>
        <end position="335"/>
    </location>
</feature>
<comment type="caution">
    <text evidence="3">The sequence shown here is derived from an EMBL/GenBank/DDBJ whole genome shotgun (WGS) entry which is preliminary data.</text>
</comment>
<feature type="transmembrane region" description="Helical" evidence="2">
    <location>
        <begin position="347"/>
        <end position="370"/>
    </location>
</feature>
<feature type="transmembrane region" description="Helical" evidence="2">
    <location>
        <begin position="452"/>
        <end position="471"/>
    </location>
</feature>
<reference evidence="3" key="1">
    <citation type="submission" date="2020-10" db="EMBL/GenBank/DDBJ databases">
        <authorList>
            <person name="Gilroy R."/>
        </authorList>
    </citation>
    <scope>NUCLEOTIDE SEQUENCE</scope>
    <source>
        <strain evidence="3">ChiGjej1B1-24693</strain>
    </source>
</reference>
<feature type="region of interest" description="Disordered" evidence="1">
    <location>
        <begin position="1"/>
        <end position="20"/>
    </location>
</feature>